<evidence type="ECO:0000313" key="1">
    <source>
        <dbReference type="EMBL" id="KKK73173.1"/>
    </source>
</evidence>
<proteinExistence type="predicted"/>
<gene>
    <name evidence="1" type="ORF">LCGC14_2896500</name>
</gene>
<organism evidence="1">
    <name type="scientific">marine sediment metagenome</name>
    <dbReference type="NCBI Taxonomy" id="412755"/>
    <lineage>
        <taxon>unclassified sequences</taxon>
        <taxon>metagenomes</taxon>
        <taxon>ecological metagenomes</taxon>
    </lineage>
</organism>
<reference evidence="1" key="1">
    <citation type="journal article" date="2015" name="Nature">
        <title>Complex archaea that bridge the gap between prokaryotes and eukaryotes.</title>
        <authorList>
            <person name="Spang A."/>
            <person name="Saw J.H."/>
            <person name="Jorgensen S.L."/>
            <person name="Zaremba-Niedzwiedzka K."/>
            <person name="Martijn J."/>
            <person name="Lind A.E."/>
            <person name="van Eijk R."/>
            <person name="Schleper C."/>
            <person name="Guy L."/>
            <person name="Ettema T.J."/>
        </authorList>
    </citation>
    <scope>NUCLEOTIDE SEQUENCE</scope>
</reference>
<dbReference type="AlphaFoldDB" id="A0A0F8XW31"/>
<sequence>ASGDGEISYTKIPPTWNGIRIRCIGITDGADIAYDVHAGTIGNEDDCELALVGTLTYIIGTQASITSGYEMADTLTVTAADWTATAGASSPTGNGVADYAINLLGADFIVVVPVTIDVNCKLLIKGY</sequence>
<dbReference type="EMBL" id="LAZR01056905">
    <property type="protein sequence ID" value="KKK73173.1"/>
    <property type="molecule type" value="Genomic_DNA"/>
</dbReference>
<comment type="caution">
    <text evidence="1">The sequence shown here is derived from an EMBL/GenBank/DDBJ whole genome shotgun (WGS) entry which is preliminary data.</text>
</comment>
<feature type="non-terminal residue" evidence="1">
    <location>
        <position position="1"/>
    </location>
</feature>
<protein>
    <submittedName>
        <fullName evidence="1">Uncharacterized protein</fullName>
    </submittedName>
</protein>
<accession>A0A0F8XW31</accession>
<name>A0A0F8XW31_9ZZZZ</name>